<accession>X6LS32</accession>
<gene>
    <name evidence="1" type="ORF">RFI_33495</name>
</gene>
<organism evidence="1 2">
    <name type="scientific">Reticulomyxa filosa</name>
    <dbReference type="NCBI Taxonomy" id="46433"/>
    <lineage>
        <taxon>Eukaryota</taxon>
        <taxon>Sar</taxon>
        <taxon>Rhizaria</taxon>
        <taxon>Retaria</taxon>
        <taxon>Foraminifera</taxon>
        <taxon>Monothalamids</taxon>
        <taxon>Reticulomyxidae</taxon>
        <taxon>Reticulomyxa</taxon>
    </lineage>
</organism>
<feature type="non-terminal residue" evidence="1">
    <location>
        <position position="1"/>
    </location>
</feature>
<feature type="non-terminal residue" evidence="1">
    <location>
        <position position="146"/>
    </location>
</feature>
<dbReference type="EMBL" id="ASPP01031371">
    <property type="protein sequence ID" value="ETO03907.1"/>
    <property type="molecule type" value="Genomic_DNA"/>
</dbReference>
<dbReference type="Proteomes" id="UP000023152">
    <property type="component" value="Unassembled WGS sequence"/>
</dbReference>
<comment type="caution">
    <text evidence="1">The sequence shown here is derived from an EMBL/GenBank/DDBJ whole genome shotgun (WGS) entry which is preliminary data.</text>
</comment>
<dbReference type="AlphaFoldDB" id="X6LS32"/>
<sequence length="146" mass="17428">FYPRYVAINLTARYSELYLRPYFMEEKKKRRSLSGARSEMESDDWWVQGTLPRTDRRTSEPFPYDEKNDGTTVLPRFCKHLSPEDEMNHGMPLHWFNNGPECFVQCSTDNKTWSNPFPIHQIAQFGLRLPEEDDVIRVQVENIQYF</sequence>
<proteinExistence type="predicted"/>
<name>X6LS32_RETFI</name>
<keyword evidence="2" id="KW-1185">Reference proteome</keyword>
<evidence type="ECO:0000313" key="2">
    <source>
        <dbReference type="Proteomes" id="UP000023152"/>
    </source>
</evidence>
<evidence type="ECO:0000313" key="1">
    <source>
        <dbReference type="EMBL" id="ETO03907.1"/>
    </source>
</evidence>
<protein>
    <submittedName>
        <fullName evidence="1">Uncharacterized protein</fullName>
    </submittedName>
</protein>
<reference evidence="1 2" key="1">
    <citation type="journal article" date="2013" name="Curr. Biol.">
        <title>The Genome of the Foraminiferan Reticulomyxa filosa.</title>
        <authorList>
            <person name="Glockner G."/>
            <person name="Hulsmann N."/>
            <person name="Schleicher M."/>
            <person name="Noegel A.A."/>
            <person name="Eichinger L."/>
            <person name="Gallinger C."/>
            <person name="Pawlowski J."/>
            <person name="Sierra R."/>
            <person name="Euteneuer U."/>
            <person name="Pillet L."/>
            <person name="Moustafa A."/>
            <person name="Platzer M."/>
            <person name="Groth M."/>
            <person name="Szafranski K."/>
            <person name="Schliwa M."/>
        </authorList>
    </citation>
    <scope>NUCLEOTIDE SEQUENCE [LARGE SCALE GENOMIC DNA]</scope>
</reference>